<evidence type="ECO:0000313" key="11">
    <source>
        <dbReference type="EMBL" id="QNM15769.1"/>
    </source>
</evidence>
<keyword evidence="7 9" id="KW-0472">Membrane</keyword>
<reference evidence="11 12" key="1">
    <citation type="submission" date="2020-08" db="EMBL/GenBank/DDBJ databases">
        <authorList>
            <person name="Liu C."/>
            <person name="Sun Q."/>
        </authorList>
    </citation>
    <scope>NUCLEOTIDE SEQUENCE [LARGE SCALE GENOMIC DNA]</scope>
    <source>
        <strain evidence="11 12">NSJ-57</strain>
    </source>
</reference>
<dbReference type="Pfam" id="PF03553">
    <property type="entry name" value="Na_H_antiporter"/>
    <property type="match status" value="1"/>
</dbReference>
<feature type="domain" description="Na+/H+ antiporter NhaC-like C-terminal" evidence="10">
    <location>
        <begin position="49"/>
        <end position="219"/>
    </location>
</feature>
<dbReference type="InterPro" id="IPR052180">
    <property type="entry name" value="NhaC_Na-H+_Antiporter"/>
</dbReference>
<evidence type="ECO:0000256" key="8">
    <source>
        <dbReference type="ARBA" id="ARBA00038435"/>
    </source>
</evidence>
<dbReference type="KEGG" id="fho:H9Q81_02705"/>
<feature type="transmembrane region" description="Helical" evidence="9">
    <location>
        <begin position="240"/>
        <end position="271"/>
    </location>
</feature>
<evidence type="ECO:0000256" key="4">
    <source>
        <dbReference type="ARBA" id="ARBA00022475"/>
    </source>
</evidence>
<keyword evidence="4" id="KW-1003">Cell membrane</keyword>
<evidence type="ECO:0000256" key="6">
    <source>
        <dbReference type="ARBA" id="ARBA00022989"/>
    </source>
</evidence>
<dbReference type="InterPro" id="IPR018461">
    <property type="entry name" value="Na/H_Antiport_NhaC-like_C"/>
</dbReference>
<evidence type="ECO:0000256" key="3">
    <source>
        <dbReference type="ARBA" id="ARBA00022449"/>
    </source>
</evidence>
<accession>A0A7G9GY87</accession>
<dbReference type="AlphaFoldDB" id="A0A7G9GY87"/>
<dbReference type="GO" id="GO:0005886">
    <property type="term" value="C:plasma membrane"/>
    <property type="evidence" value="ECO:0007669"/>
    <property type="project" value="UniProtKB-SubCell"/>
</dbReference>
<keyword evidence="3" id="KW-0050">Antiport</keyword>
<comment type="similarity">
    <text evidence="8">Belongs to the NhaC Na(+)/H(+) (TC 2.A.35) antiporter family.</text>
</comment>
<feature type="transmembrane region" description="Helical" evidence="9">
    <location>
        <begin position="374"/>
        <end position="398"/>
    </location>
</feature>
<feature type="transmembrane region" description="Helical" evidence="9">
    <location>
        <begin position="329"/>
        <end position="354"/>
    </location>
</feature>
<feature type="transmembrane region" description="Helical" evidence="9">
    <location>
        <begin position="410"/>
        <end position="430"/>
    </location>
</feature>
<feature type="transmembrane region" description="Helical" evidence="9">
    <location>
        <begin position="160"/>
        <end position="179"/>
    </location>
</feature>
<comment type="subcellular location">
    <subcellularLocation>
        <location evidence="1">Cell membrane</location>
        <topology evidence="1">Multi-pass membrane protein</topology>
    </subcellularLocation>
</comment>
<evidence type="ECO:0000256" key="1">
    <source>
        <dbReference type="ARBA" id="ARBA00004651"/>
    </source>
</evidence>
<sequence>MIEKQVKGSFKGLIPFIVFIIVYLGTGIVLHFQGVELAFYQLPGPVAATVGVLAAFLIFKGKIEDKFVTFLQGCGHQDIITMCIIYLLAGAFASVSKAMGGVDSTVNFGITYIPPHYIAVGLFIIGAFISTATGTSVGAIVALGPIAVGLGEKSGIPMPLILASVMGGAMFGDNLSVISDTTIAATKTQGVAMRDKFRINLFIAAPAAILTLALLFIFGKPDVVPQALAHDYTLIKILPYIFVLVMALIGINVFVVLASGVILSGIIGLIYGNFTLLEFGKEIYNGFTGMNEIFLLSMLTGGMALMVTKEGGVQWVIEKIQNMVVGKKSAKFGIGMLVALTDIAVANNTVAIIVNGEIAKQLSGKYDVDLRESAAILDIFSCIAQGAIPYGAQMLILLGFTNNGVSPAQLIPLLWYQMLLGVFTIGYIMVPKVSNLVLNFINKNTVSKKIEETPDFE</sequence>
<evidence type="ECO:0000256" key="5">
    <source>
        <dbReference type="ARBA" id="ARBA00022692"/>
    </source>
</evidence>
<feature type="transmembrane region" description="Helical" evidence="9">
    <location>
        <begin position="199"/>
        <end position="219"/>
    </location>
</feature>
<keyword evidence="6 9" id="KW-1133">Transmembrane helix</keyword>
<evidence type="ECO:0000256" key="9">
    <source>
        <dbReference type="SAM" id="Phobius"/>
    </source>
</evidence>
<evidence type="ECO:0000313" key="12">
    <source>
        <dbReference type="Proteomes" id="UP000515913"/>
    </source>
</evidence>
<evidence type="ECO:0000256" key="2">
    <source>
        <dbReference type="ARBA" id="ARBA00022448"/>
    </source>
</evidence>
<dbReference type="GO" id="GO:0015297">
    <property type="term" value="F:antiporter activity"/>
    <property type="evidence" value="ECO:0007669"/>
    <property type="project" value="UniProtKB-KW"/>
</dbReference>
<keyword evidence="5 9" id="KW-0812">Transmembrane</keyword>
<feature type="transmembrane region" description="Helical" evidence="9">
    <location>
        <begin position="116"/>
        <end position="148"/>
    </location>
</feature>
<dbReference type="EMBL" id="CP060637">
    <property type="protein sequence ID" value="QNM15769.1"/>
    <property type="molecule type" value="Genomic_DNA"/>
</dbReference>
<keyword evidence="2" id="KW-0813">Transport</keyword>
<dbReference type="PANTHER" id="PTHR33451:SF4">
    <property type="entry name" value="NA+_H+ ANTIPORTER"/>
    <property type="match status" value="1"/>
</dbReference>
<dbReference type="RefSeq" id="WP_101474880.1">
    <property type="nucleotide sequence ID" value="NZ_CP060637.1"/>
</dbReference>
<dbReference type="PANTHER" id="PTHR33451">
    <property type="entry name" value="MALATE-2H(+)/NA(+)-LACTATE ANTIPORTER"/>
    <property type="match status" value="1"/>
</dbReference>
<protein>
    <submittedName>
        <fullName evidence="11">Na+/H+ antiporter NhaC family protein</fullName>
    </submittedName>
</protein>
<evidence type="ECO:0000259" key="10">
    <source>
        <dbReference type="Pfam" id="PF03553"/>
    </source>
</evidence>
<feature type="transmembrane region" description="Helical" evidence="9">
    <location>
        <begin position="283"/>
        <end position="308"/>
    </location>
</feature>
<keyword evidence="12" id="KW-1185">Reference proteome</keyword>
<gene>
    <name evidence="11" type="ORF">H9Q81_02705</name>
</gene>
<organism evidence="11 12">
    <name type="scientific">Fusobacterium hominis</name>
    <dbReference type="NCBI Taxonomy" id="2764326"/>
    <lineage>
        <taxon>Bacteria</taxon>
        <taxon>Fusobacteriati</taxon>
        <taxon>Fusobacteriota</taxon>
        <taxon>Fusobacteriia</taxon>
        <taxon>Fusobacteriales</taxon>
        <taxon>Fusobacteriaceae</taxon>
        <taxon>Fusobacterium</taxon>
    </lineage>
</organism>
<dbReference type="Proteomes" id="UP000515913">
    <property type="component" value="Chromosome"/>
</dbReference>
<feature type="transmembrane region" description="Helical" evidence="9">
    <location>
        <begin position="38"/>
        <end position="59"/>
    </location>
</feature>
<feature type="transmembrane region" description="Helical" evidence="9">
    <location>
        <begin position="12"/>
        <end position="32"/>
    </location>
</feature>
<proteinExistence type="inferred from homology"/>
<evidence type="ECO:0000256" key="7">
    <source>
        <dbReference type="ARBA" id="ARBA00023136"/>
    </source>
</evidence>
<name>A0A7G9GY87_9FUSO</name>